<name>A0AAU4JWS0_9NOCA</name>
<sequence>MAETDTRSTFTDRFRLDGRVAIVTGAGRGLGAAIAVAFAECGADVVIASRTREQLDEVAETIRGLGRRAVVVAADLSDPEVTADLARTAKEELGRLDIVVNNVGGTMPAGLLDTSVAALEGAFRFNVSTAHALTCAAVPLMLENDTTEHNSHGSIINITSAMGRLPGRAFAAYGTAKAALAHYTRLAAEDLSPRIRVNAIAPGAIATSALEIVTGDEGMRTGLEKATPLRRIGDPAEIAAAAVYLASSAGAYTTGKILEVDGGIIKPNMELPLPDL</sequence>
<dbReference type="NCBIfam" id="NF005873">
    <property type="entry name" value="PRK07814.1"/>
    <property type="match status" value="1"/>
</dbReference>
<proteinExistence type="inferred from homology"/>
<dbReference type="AlphaFoldDB" id="A0AAU4JWS0"/>
<dbReference type="InterPro" id="IPR036291">
    <property type="entry name" value="NAD(P)-bd_dom_sf"/>
</dbReference>
<keyword evidence="2" id="KW-0560">Oxidoreductase</keyword>
<dbReference type="Pfam" id="PF13561">
    <property type="entry name" value="adh_short_C2"/>
    <property type="match status" value="1"/>
</dbReference>
<dbReference type="GO" id="GO:0016491">
    <property type="term" value="F:oxidoreductase activity"/>
    <property type="evidence" value="ECO:0007669"/>
    <property type="project" value="UniProtKB-KW"/>
</dbReference>
<accession>A0AAU4JWS0</accession>
<evidence type="ECO:0000256" key="2">
    <source>
        <dbReference type="ARBA" id="ARBA00023002"/>
    </source>
</evidence>
<protein>
    <submittedName>
        <fullName evidence="3">SDR family oxidoreductase</fullName>
    </submittedName>
</protein>
<dbReference type="Gene3D" id="3.40.50.720">
    <property type="entry name" value="NAD(P)-binding Rossmann-like Domain"/>
    <property type="match status" value="1"/>
</dbReference>
<dbReference type="PANTHER" id="PTHR43639:SF1">
    <property type="entry name" value="SHORT-CHAIN DEHYDROGENASE_REDUCTASE FAMILY PROTEIN"/>
    <property type="match status" value="1"/>
</dbReference>
<evidence type="ECO:0000256" key="1">
    <source>
        <dbReference type="ARBA" id="ARBA00006484"/>
    </source>
</evidence>
<keyword evidence="4" id="KW-1185">Reference proteome</keyword>
<dbReference type="EMBL" id="CP108021">
    <property type="protein sequence ID" value="WUM18238.1"/>
    <property type="molecule type" value="Genomic_DNA"/>
</dbReference>
<dbReference type="RefSeq" id="WP_045821304.1">
    <property type="nucleotide sequence ID" value="NZ_CP108021.1"/>
</dbReference>
<dbReference type="KEGG" id="whr:OG579_10725"/>
<evidence type="ECO:0000313" key="4">
    <source>
        <dbReference type="Proteomes" id="UP001432128"/>
    </source>
</evidence>
<dbReference type="PRINTS" id="PR00080">
    <property type="entry name" value="SDRFAMILY"/>
</dbReference>
<dbReference type="InterPro" id="IPR002347">
    <property type="entry name" value="SDR_fam"/>
</dbReference>
<dbReference type="FunFam" id="3.40.50.720:FF:000084">
    <property type="entry name" value="Short-chain dehydrogenase reductase"/>
    <property type="match status" value="1"/>
</dbReference>
<organism evidence="3 4">
    <name type="scientific">Williamsia herbipolensis</name>
    <dbReference type="NCBI Taxonomy" id="1603258"/>
    <lineage>
        <taxon>Bacteria</taxon>
        <taxon>Bacillati</taxon>
        <taxon>Actinomycetota</taxon>
        <taxon>Actinomycetes</taxon>
        <taxon>Mycobacteriales</taxon>
        <taxon>Nocardiaceae</taxon>
        <taxon>Williamsia</taxon>
    </lineage>
</organism>
<dbReference type="Proteomes" id="UP001432128">
    <property type="component" value="Chromosome"/>
</dbReference>
<dbReference type="SUPFAM" id="SSF51735">
    <property type="entry name" value="NAD(P)-binding Rossmann-fold domains"/>
    <property type="match status" value="1"/>
</dbReference>
<reference evidence="3 4" key="1">
    <citation type="submission" date="2022-10" db="EMBL/GenBank/DDBJ databases">
        <title>The complete genomes of actinobacterial strains from the NBC collection.</title>
        <authorList>
            <person name="Joergensen T.S."/>
            <person name="Alvarez Arevalo M."/>
            <person name="Sterndorff E.B."/>
            <person name="Faurdal D."/>
            <person name="Vuksanovic O."/>
            <person name="Mourched A.-S."/>
            <person name="Charusanti P."/>
            <person name="Shaw S."/>
            <person name="Blin K."/>
            <person name="Weber T."/>
        </authorList>
    </citation>
    <scope>NUCLEOTIDE SEQUENCE [LARGE SCALE GENOMIC DNA]</scope>
    <source>
        <strain evidence="3 4">NBC_00319</strain>
    </source>
</reference>
<gene>
    <name evidence="3" type="ORF">OG579_10725</name>
</gene>
<dbReference type="PROSITE" id="PS00061">
    <property type="entry name" value="ADH_SHORT"/>
    <property type="match status" value="1"/>
</dbReference>
<comment type="similarity">
    <text evidence="1">Belongs to the short-chain dehydrogenases/reductases (SDR) family.</text>
</comment>
<evidence type="ECO:0000313" key="3">
    <source>
        <dbReference type="EMBL" id="WUM18238.1"/>
    </source>
</evidence>
<dbReference type="InterPro" id="IPR020904">
    <property type="entry name" value="Sc_DH/Rdtase_CS"/>
</dbReference>
<dbReference type="PRINTS" id="PR00081">
    <property type="entry name" value="GDHRDH"/>
</dbReference>
<dbReference type="PANTHER" id="PTHR43639">
    <property type="entry name" value="OXIDOREDUCTASE, SHORT-CHAIN DEHYDROGENASE/REDUCTASE FAMILY (AFU_ORTHOLOGUE AFUA_5G02870)"/>
    <property type="match status" value="1"/>
</dbReference>